<proteinExistence type="predicted"/>
<evidence type="ECO:0000256" key="1">
    <source>
        <dbReference type="SAM" id="SignalP"/>
    </source>
</evidence>
<dbReference type="Proteomes" id="UP001278500">
    <property type="component" value="Unassembled WGS sequence"/>
</dbReference>
<dbReference type="RefSeq" id="XP_062685678.1">
    <property type="nucleotide sequence ID" value="XM_062825880.1"/>
</dbReference>
<gene>
    <name evidence="2" type="ORF">B0H65DRAFT_447926</name>
</gene>
<dbReference type="EMBL" id="JAUEPP010000001">
    <property type="protein sequence ID" value="KAK3354300.1"/>
    <property type="molecule type" value="Genomic_DNA"/>
</dbReference>
<name>A0AAE0JN01_9PEZI</name>
<protein>
    <submittedName>
        <fullName evidence="2">Uncharacterized protein</fullName>
    </submittedName>
</protein>
<reference evidence="2" key="1">
    <citation type="journal article" date="2023" name="Mol. Phylogenet. Evol.">
        <title>Genome-scale phylogeny and comparative genomics of the fungal order Sordariales.</title>
        <authorList>
            <person name="Hensen N."/>
            <person name="Bonometti L."/>
            <person name="Westerberg I."/>
            <person name="Brannstrom I.O."/>
            <person name="Guillou S."/>
            <person name="Cros-Aarteil S."/>
            <person name="Calhoun S."/>
            <person name="Haridas S."/>
            <person name="Kuo A."/>
            <person name="Mondo S."/>
            <person name="Pangilinan J."/>
            <person name="Riley R."/>
            <person name="LaButti K."/>
            <person name="Andreopoulos B."/>
            <person name="Lipzen A."/>
            <person name="Chen C."/>
            <person name="Yan M."/>
            <person name="Daum C."/>
            <person name="Ng V."/>
            <person name="Clum A."/>
            <person name="Steindorff A."/>
            <person name="Ohm R.A."/>
            <person name="Martin F."/>
            <person name="Silar P."/>
            <person name="Natvig D.O."/>
            <person name="Lalanne C."/>
            <person name="Gautier V."/>
            <person name="Ament-Velasquez S.L."/>
            <person name="Kruys A."/>
            <person name="Hutchinson M.I."/>
            <person name="Powell A.J."/>
            <person name="Barry K."/>
            <person name="Miller A.N."/>
            <person name="Grigoriev I.V."/>
            <person name="Debuchy R."/>
            <person name="Gladieux P."/>
            <person name="Hiltunen Thoren M."/>
            <person name="Johannesson H."/>
        </authorList>
    </citation>
    <scope>NUCLEOTIDE SEQUENCE</scope>
    <source>
        <strain evidence="2">CBS 560.94</strain>
    </source>
</reference>
<keyword evidence="3" id="KW-1185">Reference proteome</keyword>
<keyword evidence="1" id="KW-0732">Signal</keyword>
<accession>A0AAE0JN01</accession>
<reference evidence="2" key="2">
    <citation type="submission" date="2023-06" db="EMBL/GenBank/DDBJ databases">
        <authorList>
            <consortium name="Lawrence Berkeley National Laboratory"/>
            <person name="Haridas S."/>
            <person name="Hensen N."/>
            <person name="Bonometti L."/>
            <person name="Westerberg I."/>
            <person name="Brannstrom I.O."/>
            <person name="Guillou S."/>
            <person name="Cros-Aarteil S."/>
            <person name="Calhoun S."/>
            <person name="Kuo A."/>
            <person name="Mondo S."/>
            <person name="Pangilinan J."/>
            <person name="Riley R."/>
            <person name="Labutti K."/>
            <person name="Andreopoulos B."/>
            <person name="Lipzen A."/>
            <person name="Chen C."/>
            <person name="Yanf M."/>
            <person name="Daum C."/>
            <person name="Ng V."/>
            <person name="Clum A."/>
            <person name="Steindorff A."/>
            <person name="Ohm R."/>
            <person name="Martin F."/>
            <person name="Silar P."/>
            <person name="Natvig D."/>
            <person name="Lalanne C."/>
            <person name="Gautier V."/>
            <person name="Ament-Velasquez S.L."/>
            <person name="Kruys A."/>
            <person name="Hutchinson M.I."/>
            <person name="Powell A.J."/>
            <person name="Barry K."/>
            <person name="Miller A.N."/>
            <person name="Grigoriev I.V."/>
            <person name="Debuchy R."/>
            <person name="Gladieux P."/>
            <person name="Thoren M.H."/>
            <person name="Johannesson H."/>
        </authorList>
    </citation>
    <scope>NUCLEOTIDE SEQUENCE</scope>
    <source>
        <strain evidence="2">CBS 560.94</strain>
    </source>
</reference>
<sequence>MTIGSFLLLHLSLLLQRYIVRYLDLLQSESSTCLLGNLEARREPLTSYTFYNEDGYLSTQHPKYWGPMKQPCAICEATVRTGVGKVRCQLPAAEIQCSTEWICGPSVTQLISK</sequence>
<evidence type="ECO:0000313" key="3">
    <source>
        <dbReference type="Proteomes" id="UP001278500"/>
    </source>
</evidence>
<organism evidence="2 3">
    <name type="scientific">Neurospora tetraspora</name>
    <dbReference type="NCBI Taxonomy" id="94610"/>
    <lineage>
        <taxon>Eukaryota</taxon>
        <taxon>Fungi</taxon>
        <taxon>Dikarya</taxon>
        <taxon>Ascomycota</taxon>
        <taxon>Pezizomycotina</taxon>
        <taxon>Sordariomycetes</taxon>
        <taxon>Sordariomycetidae</taxon>
        <taxon>Sordariales</taxon>
        <taxon>Sordariaceae</taxon>
        <taxon>Neurospora</taxon>
    </lineage>
</organism>
<dbReference type="AlphaFoldDB" id="A0AAE0JN01"/>
<evidence type="ECO:0000313" key="2">
    <source>
        <dbReference type="EMBL" id="KAK3354300.1"/>
    </source>
</evidence>
<feature type="chain" id="PRO_5042071935" evidence="1">
    <location>
        <begin position="23"/>
        <end position="113"/>
    </location>
</feature>
<dbReference type="GeneID" id="87863034"/>
<feature type="signal peptide" evidence="1">
    <location>
        <begin position="1"/>
        <end position="22"/>
    </location>
</feature>
<comment type="caution">
    <text evidence="2">The sequence shown here is derived from an EMBL/GenBank/DDBJ whole genome shotgun (WGS) entry which is preliminary data.</text>
</comment>